<dbReference type="Proteomes" id="UP000829685">
    <property type="component" value="Unassembled WGS sequence"/>
</dbReference>
<comment type="caution">
    <text evidence="5">The sequence shown here is derived from an EMBL/GenBank/DDBJ whole genome shotgun (WGS) entry which is preliminary data.</text>
</comment>
<evidence type="ECO:0000256" key="1">
    <source>
        <dbReference type="ARBA" id="ARBA00006484"/>
    </source>
</evidence>
<dbReference type="PANTHER" id="PTHR24321:SF8">
    <property type="entry name" value="ESTRADIOL 17-BETA-DEHYDROGENASE 8-RELATED"/>
    <property type="match status" value="1"/>
</dbReference>
<evidence type="ECO:0000313" key="5">
    <source>
        <dbReference type="EMBL" id="KAI1855085.1"/>
    </source>
</evidence>
<feature type="region of interest" description="Disordered" evidence="4">
    <location>
        <begin position="255"/>
        <end position="285"/>
    </location>
</feature>
<dbReference type="GO" id="GO:0016491">
    <property type="term" value="F:oxidoreductase activity"/>
    <property type="evidence" value="ECO:0007669"/>
    <property type="project" value="UniProtKB-KW"/>
</dbReference>
<sequence>MAEAGKFAGKTILITGAGSGIGKATALYLAKHGASLSLCDISATNLDTVADEITNSFPETTVFTQTVDVTKPDDVQKWVEASKEKFGQFQGCVNCAGLTSKHHLIADIDIEEWNTVIGVNLTGTFNSLKYESIHVADGGSIVNIASIFGLYGSAYAAPYVASKHAVIGLTKSAAIENAARGVRVNAVCPAWVKTPMIMDYAKDLQARGVEFQQTYPNQLFKRIMDPEEVTSVIVFLLGDESKFITKAAYEISGGRAAKRAPKYKATDARGATVSTETPEMGRDET</sequence>
<organism evidence="5 6">
    <name type="scientific">Neoarthrinium moseri</name>
    <dbReference type="NCBI Taxonomy" id="1658444"/>
    <lineage>
        <taxon>Eukaryota</taxon>
        <taxon>Fungi</taxon>
        <taxon>Dikarya</taxon>
        <taxon>Ascomycota</taxon>
        <taxon>Pezizomycotina</taxon>
        <taxon>Sordariomycetes</taxon>
        <taxon>Xylariomycetidae</taxon>
        <taxon>Amphisphaeriales</taxon>
        <taxon>Apiosporaceae</taxon>
        <taxon>Neoarthrinium</taxon>
    </lineage>
</organism>
<protein>
    <submittedName>
        <fullName evidence="5">Uncharacterized protein</fullName>
    </submittedName>
</protein>
<dbReference type="Gene3D" id="3.40.50.720">
    <property type="entry name" value="NAD(P)-binding Rossmann-like Domain"/>
    <property type="match status" value="1"/>
</dbReference>
<dbReference type="InterPro" id="IPR020904">
    <property type="entry name" value="Sc_DH/Rdtase_CS"/>
</dbReference>
<dbReference type="PRINTS" id="PR00080">
    <property type="entry name" value="SDRFAMILY"/>
</dbReference>
<dbReference type="CDD" id="cd05233">
    <property type="entry name" value="SDR_c"/>
    <property type="match status" value="1"/>
</dbReference>
<evidence type="ECO:0000256" key="3">
    <source>
        <dbReference type="ARBA" id="ARBA00023002"/>
    </source>
</evidence>
<comment type="similarity">
    <text evidence="1">Belongs to the short-chain dehydrogenases/reductases (SDR) family.</text>
</comment>
<keyword evidence="2" id="KW-0521">NADP</keyword>
<dbReference type="PANTHER" id="PTHR24321">
    <property type="entry name" value="DEHYDROGENASES, SHORT CHAIN"/>
    <property type="match status" value="1"/>
</dbReference>
<dbReference type="SUPFAM" id="SSF51735">
    <property type="entry name" value="NAD(P)-binding Rossmann-fold domains"/>
    <property type="match status" value="1"/>
</dbReference>
<dbReference type="FunFam" id="3.40.50.720:FF:000084">
    <property type="entry name" value="Short-chain dehydrogenase reductase"/>
    <property type="match status" value="1"/>
</dbReference>
<keyword evidence="6" id="KW-1185">Reference proteome</keyword>
<proteinExistence type="inferred from homology"/>
<dbReference type="PRINTS" id="PR00081">
    <property type="entry name" value="GDHRDH"/>
</dbReference>
<evidence type="ECO:0000256" key="4">
    <source>
        <dbReference type="SAM" id="MobiDB-lite"/>
    </source>
</evidence>
<dbReference type="EMBL" id="JAFIMR010000051">
    <property type="protein sequence ID" value="KAI1855085.1"/>
    <property type="molecule type" value="Genomic_DNA"/>
</dbReference>
<keyword evidence="3" id="KW-0560">Oxidoreductase</keyword>
<gene>
    <name evidence="5" type="ORF">JX265_012273</name>
</gene>
<dbReference type="InterPro" id="IPR002347">
    <property type="entry name" value="SDR_fam"/>
</dbReference>
<reference evidence="5" key="1">
    <citation type="submission" date="2021-03" db="EMBL/GenBank/DDBJ databases">
        <title>Revisited historic fungal species revealed as producer of novel bioactive compounds through whole genome sequencing and comparative genomics.</title>
        <authorList>
            <person name="Vignolle G.A."/>
            <person name="Hochenegger N."/>
            <person name="Mach R.L."/>
            <person name="Mach-Aigner A.R."/>
            <person name="Javad Rahimi M."/>
            <person name="Salim K.A."/>
            <person name="Chan C.M."/>
            <person name="Lim L.B.L."/>
            <person name="Cai F."/>
            <person name="Druzhinina I.S."/>
            <person name="U'Ren J.M."/>
            <person name="Derntl C."/>
        </authorList>
    </citation>
    <scope>NUCLEOTIDE SEQUENCE</scope>
    <source>
        <strain evidence="5">TUCIM 5799</strain>
    </source>
</reference>
<dbReference type="PROSITE" id="PS00061">
    <property type="entry name" value="ADH_SHORT"/>
    <property type="match status" value="1"/>
</dbReference>
<dbReference type="AlphaFoldDB" id="A0A9P9WAJ5"/>
<evidence type="ECO:0000313" key="6">
    <source>
        <dbReference type="Proteomes" id="UP000829685"/>
    </source>
</evidence>
<evidence type="ECO:0000256" key="2">
    <source>
        <dbReference type="ARBA" id="ARBA00022857"/>
    </source>
</evidence>
<dbReference type="InterPro" id="IPR036291">
    <property type="entry name" value="NAD(P)-bd_dom_sf"/>
</dbReference>
<name>A0A9P9WAJ5_9PEZI</name>
<dbReference type="Pfam" id="PF13561">
    <property type="entry name" value="adh_short_C2"/>
    <property type="match status" value="1"/>
</dbReference>
<accession>A0A9P9WAJ5</accession>